<dbReference type="InterPro" id="IPR011992">
    <property type="entry name" value="EF-hand-dom_pair"/>
</dbReference>
<feature type="domain" description="PI-PLC Y-box" evidence="7">
    <location>
        <begin position="328"/>
        <end position="416"/>
    </location>
</feature>
<dbReference type="OrthoDB" id="269822at2759"/>
<dbReference type="InterPro" id="IPR000008">
    <property type="entry name" value="C2_dom"/>
</dbReference>
<dbReference type="SMART" id="SM00239">
    <property type="entry name" value="C2"/>
    <property type="match status" value="1"/>
</dbReference>
<keyword evidence="9" id="KW-1185">Reference proteome</keyword>
<evidence type="ECO:0000256" key="4">
    <source>
        <dbReference type="RuleBase" id="RU361133"/>
    </source>
</evidence>
<keyword evidence="3" id="KW-0807">Transducer</keyword>
<dbReference type="GO" id="GO:0004435">
    <property type="term" value="F:phosphatidylinositol-4,5-bisphosphate phospholipase C activity"/>
    <property type="evidence" value="ECO:0007669"/>
    <property type="project" value="UniProtKB-EC"/>
</dbReference>
<dbReference type="CDD" id="cd00275">
    <property type="entry name" value="C2_PLC_like"/>
    <property type="match status" value="1"/>
</dbReference>
<dbReference type="Pfam" id="PF00168">
    <property type="entry name" value="C2"/>
    <property type="match status" value="1"/>
</dbReference>
<sequence length="574" mass="65713">MSNGKQHFKVCFCWSRVFKLRGGEIVEDIKKVFESYSVNGIMSIDNLASFLEKEQKEVNVTRKAENIFNSLKHLNVVHRRGLTLEAFFRYLIGDNNFAHQSKVHQNMDAPLAHYYIFTGHNSYLTGNQLSSDCSTEPIKKALNKGVRVIELDLWPNITKDDIDVCHGGTLTTPVKLGKCLKAIKEVAFSVSEYPVILTFEDHLHPYPFLQEKVAQMVKSTFRSMLFIPKSEVDEFPSPNKLKNKILVSTKPPPKNSPAESDNKVPPHRGYSENGLDTDTEQIQIEERDEDQDEVSKYRDLIAIHAAKHKGSMEKFGSHGSSNKAGRLSMNEQALEDTVAVIEHGHQLIRFTQRNMLRIYPKGSRIDSSNYDPLIAWMRGAQMVAFNMQGYGRYLWMMQGFFRANGGCGYVKKPDFLLSPDGAYDEVFNSMALPVKKTLKVKIYMGEGWHADFHFRHFDYCSPPDFYVRVGIAGVPADTYKMRRTKTVNDQWVPIWNHNEEFEFPLRVPELALLRIDVNDYDPSVKGRNSSCLHWQLISCSCDVTPFSLHITWVFYPPLFSLSLDSARLERSTEP</sequence>
<dbReference type="InterPro" id="IPR001711">
    <property type="entry name" value="PLipase_C_Pinositol-sp_Y"/>
</dbReference>
<evidence type="ECO:0000259" key="6">
    <source>
        <dbReference type="PROSITE" id="PS50004"/>
    </source>
</evidence>
<dbReference type="PROSITE" id="PS50007">
    <property type="entry name" value="PIPLC_X_DOMAIN"/>
    <property type="match status" value="1"/>
</dbReference>
<dbReference type="PANTHER" id="PTHR10336">
    <property type="entry name" value="PHOSPHOINOSITIDE-SPECIFIC PHOSPHOLIPASE C FAMILY PROTEIN"/>
    <property type="match status" value="1"/>
</dbReference>
<dbReference type="InterPro" id="IPR015359">
    <property type="entry name" value="PLC_EF-hand-like"/>
</dbReference>
<dbReference type="PROSITE" id="PS50004">
    <property type="entry name" value="C2"/>
    <property type="match status" value="1"/>
</dbReference>
<dbReference type="SUPFAM" id="SSF51695">
    <property type="entry name" value="PLC-like phosphodiesterases"/>
    <property type="match status" value="1"/>
</dbReference>
<dbReference type="EMBL" id="JAJAGQ010000006">
    <property type="protein sequence ID" value="KAJ8559472.1"/>
    <property type="molecule type" value="Genomic_DNA"/>
</dbReference>
<dbReference type="SMART" id="SM00149">
    <property type="entry name" value="PLCYc"/>
    <property type="match status" value="1"/>
</dbReference>
<dbReference type="Proteomes" id="UP001152561">
    <property type="component" value="Unassembled WGS sequence"/>
</dbReference>
<evidence type="ECO:0000256" key="5">
    <source>
        <dbReference type="SAM" id="MobiDB-lite"/>
    </source>
</evidence>
<dbReference type="PROSITE" id="PS50008">
    <property type="entry name" value="PIPLC_Y_DOMAIN"/>
    <property type="match status" value="1"/>
</dbReference>
<dbReference type="GO" id="GO:0048015">
    <property type="term" value="P:phosphatidylinositol-mediated signaling"/>
    <property type="evidence" value="ECO:0007669"/>
    <property type="project" value="TreeGrafter"/>
</dbReference>
<dbReference type="InterPro" id="IPR035892">
    <property type="entry name" value="C2_domain_sf"/>
</dbReference>
<dbReference type="InterPro" id="IPR017946">
    <property type="entry name" value="PLC-like_Pdiesterase_TIM-brl"/>
</dbReference>
<proteinExistence type="predicted"/>
<dbReference type="Gene3D" id="1.10.238.10">
    <property type="entry name" value="EF-hand"/>
    <property type="match status" value="1"/>
</dbReference>
<comment type="subcellular location">
    <subcellularLocation>
        <location evidence="2">Cell membrane</location>
        <topology evidence="2">Peripheral membrane protein</topology>
    </subcellularLocation>
</comment>
<dbReference type="Pfam" id="PF09279">
    <property type="entry name" value="EF-hand_like"/>
    <property type="match status" value="1"/>
</dbReference>
<evidence type="ECO:0000256" key="1">
    <source>
        <dbReference type="ARBA" id="ARBA00001195"/>
    </source>
</evidence>
<evidence type="ECO:0000259" key="7">
    <source>
        <dbReference type="PROSITE" id="PS50008"/>
    </source>
</evidence>
<accession>A0A9Q1MKT6</accession>
<dbReference type="GO" id="GO:0016042">
    <property type="term" value="P:lipid catabolic process"/>
    <property type="evidence" value="ECO:0007669"/>
    <property type="project" value="UniProtKB-KW"/>
</dbReference>
<comment type="catalytic activity">
    <reaction evidence="1 4">
        <text>a 1,2-diacyl-sn-glycero-3-phospho-(1D-myo-inositol-4,5-bisphosphate) + H2O = 1D-myo-inositol 1,4,5-trisphosphate + a 1,2-diacyl-sn-glycerol + H(+)</text>
        <dbReference type="Rhea" id="RHEA:33179"/>
        <dbReference type="ChEBI" id="CHEBI:15377"/>
        <dbReference type="ChEBI" id="CHEBI:15378"/>
        <dbReference type="ChEBI" id="CHEBI:17815"/>
        <dbReference type="ChEBI" id="CHEBI:58456"/>
        <dbReference type="ChEBI" id="CHEBI:203600"/>
        <dbReference type="EC" id="3.1.4.11"/>
    </reaction>
</comment>
<evidence type="ECO:0000256" key="3">
    <source>
        <dbReference type="ARBA" id="ARBA00023224"/>
    </source>
</evidence>
<name>A0A9Q1MKT6_9SOLA</name>
<comment type="caution">
    <text evidence="8">The sequence shown here is derived from an EMBL/GenBank/DDBJ whole genome shotgun (WGS) entry which is preliminary data.</text>
</comment>
<dbReference type="AlphaFoldDB" id="A0A9Q1MKT6"/>
<dbReference type="Gene3D" id="2.60.40.150">
    <property type="entry name" value="C2 domain"/>
    <property type="match status" value="1"/>
</dbReference>
<evidence type="ECO:0000256" key="2">
    <source>
        <dbReference type="ARBA" id="ARBA00004202"/>
    </source>
</evidence>
<dbReference type="FunFam" id="3.20.20.190:FF:000035">
    <property type="entry name" value="Phosphoinositide phospholipase C"/>
    <property type="match status" value="1"/>
</dbReference>
<dbReference type="InterPro" id="IPR000909">
    <property type="entry name" value="PLipase_C_PInositol-sp_X_dom"/>
</dbReference>
<dbReference type="Gene3D" id="3.20.20.190">
    <property type="entry name" value="Phosphatidylinositol (PI) phosphodiesterase"/>
    <property type="match status" value="1"/>
</dbReference>
<gene>
    <name evidence="8" type="ORF">K7X08_003530</name>
</gene>
<dbReference type="GO" id="GO:0051209">
    <property type="term" value="P:release of sequestered calcium ion into cytosol"/>
    <property type="evidence" value="ECO:0007669"/>
    <property type="project" value="TreeGrafter"/>
</dbReference>
<dbReference type="PANTHER" id="PTHR10336:SF194">
    <property type="entry name" value="PHOSPHOINOSITIDE PHOSPHOLIPASE C"/>
    <property type="match status" value="1"/>
</dbReference>
<dbReference type="InterPro" id="IPR001192">
    <property type="entry name" value="PI-PLC_fam"/>
</dbReference>
<dbReference type="SMART" id="SM00148">
    <property type="entry name" value="PLCXc"/>
    <property type="match status" value="1"/>
</dbReference>
<dbReference type="EC" id="3.1.4.11" evidence="4"/>
<reference evidence="9" key="1">
    <citation type="journal article" date="2023" name="Proc. Natl. Acad. Sci. U.S.A.">
        <title>Genomic and structural basis for evolution of tropane alkaloid biosynthesis.</title>
        <authorList>
            <person name="Wanga Y.-J."/>
            <person name="Taina T."/>
            <person name="Yua J.-Y."/>
            <person name="Lia J."/>
            <person name="Xua B."/>
            <person name="Chenc J."/>
            <person name="D'Auriad J.C."/>
            <person name="Huanga J.-P."/>
            <person name="Huanga S.-X."/>
        </authorList>
    </citation>
    <scope>NUCLEOTIDE SEQUENCE [LARGE SCALE GENOMIC DNA]</scope>
    <source>
        <strain evidence="9">cv. KIB-2019</strain>
    </source>
</reference>
<evidence type="ECO:0000313" key="8">
    <source>
        <dbReference type="EMBL" id="KAJ8559472.1"/>
    </source>
</evidence>
<keyword evidence="4" id="KW-0443">Lipid metabolism</keyword>
<protein>
    <recommendedName>
        <fullName evidence="4">Phosphoinositide phospholipase C</fullName>
        <ecNumber evidence="4">3.1.4.11</ecNumber>
    </recommendedName>
</protein>
<evidence type="ECO:0000313" key="9">
    <source>
        <dbReference type="Proteomes" id="UP001152561"/>
    </source>
</evidence>
<dbReference type="SUPFAM" id="SSF47473">
    <property type="entry name" value="EF-hand"/>
    <property type="match status" value="1"/>
</dbReference>
<dbReference type="SUPFAM" id="SSF49562">
    <property type="entry name" value="C2 domain (Calcium/lipid-binding domain, CaLB)"/>
    <property type="match status" value="1"/>
</dbReference>
<feature type="domain" description="C2" evidence="6">
    <location>
        <begin position="418"/>
        <end position="553"/>
    </location>
</feature>
<feature type="region of interest" description="Disordered" evidence="5">
    <location>
        <begin position="243"/>
        <end position="293"/>
    </location>
</feature>
<dbReference type="PRINTS" id="PR00390">
    <property type="entry name" value="PHPHLIPASEC"/>
</dbReference>
<organism evidence="8 9">
    <name type="scientific">Anisodus acutangulus</name>
    <dbReference type="NCBI Taxonomy" id="402998"/>
    <lineage>
        <taxon>Eukaryota</taxon>
        <taxon>Viridiplantae</taxon>
        <taxon>Streptophyta</taxon>
        <taxon>Embryophyta</taxon>
        <taxon>Tracheophyta</taxon>
        <taxon>Spermatophyta</taxon>
        <taxon>Magnoliopsida</taxon>
        <taxon>eudicotyledons</taxon>
        <taxon>Gunneridae</taxon>
        <taxon>Pentapetalae</taxon>
        <taxon>asterids</taxon>
        <taxon>lamiids</taxon>
        <taxon>Solanales</taxon>
        <taxon>Solanaceae</taxon>
        <taxon>Solanoideae</taxon>
        <taxon>Hyoscyameae</taxon>
        <taxon>Anisodus</taxon>
    </lineage>
</organism>
<dbReference type="GO" id="GO:0005886">
    <property type="term" value="C:plasma membrane"/>
    <property type="evidence" value="ECO:0007669"/>
    <property type="project" value="UniProtKB-SubCell"/>
</dbReference>
<dbReference type="Pfam" id="PF00387">
    <property type="entry name" value="PI-PLC-Y"/>
    <property type="match status" value="1"/>
</dbReference>
<keyword evidence="4" id="KW-0442">Lipid degradation</keyword>
<keyword evidence="4" id="KW-0378">Hydrolase</keyword>
<dbReference type="Pfam" id="PF00388">
    <property type="entry name" value="PI-PLC-X"/>
    <property type="match status" value="1"/>
</dbReference>